<sequence>MTRVSVATAALLGGAVWTVHALVLAGRPTGCVRDACFVAGASSRPSEDLAPVFLLAVVLLAVAATTLGRGDRQRGRGLTRTGALLLWAGAALLVLGLVVNAAIDGDSPLWWLHDTDSLGRLAPVTGSFLVGMGLLWRRSDPSWLGPALAVAALVSVPFNAQDDRVLLNVPLGLVWAVAGSWWLLQWRRAQNVSLATASPRTSPLHAPSDRTGRGAS</sequence>
<feature type="transmembrane region" description="Helical" evidence="1">
    <location>
        <begin position="118"/>
        <end position="136"/>
    </location>
</feature>
<dbReference type="EMBL" id="JBHUHP010000002">
    <property type="protein sequence ID" value="MFD2090728.1"/>
    <property type="molecule type" value="Genomic_DNA"/>
</dbReference>
<evidence type="ECO:0000313" key="3">
    <source>
        <dbReference type="Proteomes" id="UP001597402"/>
    </source>
</evidence>
<evidence type="ECO:0000313" key="2">
    <source>
        <dbReference type="EMBL" id="MFD2090728.1"/>
    </source>
</evidence>
<feature type="transmembrane region" description="Helical" evidence="1">
    <location>
        <begin position="82"/>
        <end position="103"/>
    </location>
</feature>
<keyword evidence="3" id="KW-1185">Reference proteome</keyword>
<feature type="transmembrane region" description="Helical" evidence="1">
    <location>
        <begin position="143"/>
        <end position="160"/>
    </location>
</feature>
<accession>A0ABW4X812</accession>
<feature type="transmembrane region" description="Helical" evidence="1">
    <location>
        <begin position="49"/>
        <end position="70"/>
    </location>
</feature>
<organism evidence="2 3">
    <name type="scientific">Blastococcus deserti</name>
    <dbReference type="NCBI Taxonomy" id="2259033"/>
    <lineage>
        <taxon>Bacteria</taxon>
        <taxon>Bacillati</taxon>
        <taxon>Actinomycetota</taxon>
        <taxon>Actinomycetes</taxon>
        <taxon>Geodermatophilales</taxon>
        <taxon>Geodermatophilaceae</taxon>
        <taxon>Blastococcus</taxon>
    </lineage>
</organism>
<keyword evidence="1" id="KW-1133">Transmembrane helix</keyword>
<name>A0ABW4X812_9ACTN</name>
<keyword evidence="1" id="KW-0812">Transmembrane</keyword>
<comment type="caution">
    <text evidence="2">The sequence shown here is derived from an EMBL/GenBank/DDBJ whole genome shotgun (WGS) entry which is preliminary data.</text>
</comment>
<reference evidence="3" key="1">
    <citation type="journal article" date="2019" name="Int. J. Syst. Evol. Microbiol.">
        <title>The Global Catalogue of Microorganisms (GCM) 10K type strain sequencing project: providing services to taxonomists for standard genome sequencing and annotation.</title>
        <authorList>
            <consortium name="The Broad Institute Genomics Platform"/>
            <consortium name="The Broad Institute Genome Sequencing Center for Infectious Disease"/>
            <person name="Wu L."/>
            <person name="Ma J."/>
        </authorList>
    </citation>
    <scope>NUCLEOTIDE SEQUENCE [LARGE SCALE GENOMIC DNA]</scope>
    <source>
        <strain evidence="3">JCM 3338</strain>
    </source>
</reference>
<feature type="transmembrane region" description="Helical" evidence="1">
    <location>
        <begin position="166"/>
        <end position="184"/>
    </location>
</feature>
<proteinExistence type="predicted"/>
<dbReference type="RefSeq" id="WP_376872046.1">
    <property type="nucleotide sequence ID" value="NZ_JBHUHP010000002.1"/>
</dbReference>
<dbReference type="Proteomes" id="UP001597402">
    <property type="component" value="Unassembled WGS sequence"/>
</dbReference>
<evidence type="ECO:0000256" key="1">
    <source>
        <dbReference type="SAM" id="Phobius"/>
    </source>
</evidence>
<keyword evidence="1" id="KW-0472">Membrane</keyword>
<gene>
    <name evidence="2" type="ORF">ACFSHS_04000</name>
</gene>
<protein>
    <submittedName>
        <fullName evidence="2">Uncharacterized protein</fullName>
    </submittedName>
</protein>